<dbReference type="OrthoDB" id="9807137at2"/>
<evidence type="ECO:0000256" key="11">
    <source>
        <dbReference type="PIRSR" id="PIRSR000495-1"/>
    </source>
</evidence>
<dbReference type="PIRSF" id="PIRSF000495">
    <property type="entry name" value="Amidotransf_hisH"/>
    <property type="match status" value="1"/>
</dbReference>
<keyword evidence="3 10" id="KW-0028">Amino-acid biosynthesis</keyword>
<feature type="domain" description="Glutamine amidotransferase" evidence="12">
    <location>
        <begin position="17"/>
        <end position="214"/>
    </location>
</feature>
<evidence type="ECO:0000256" key="6">
    <source>
        <dbReference type="ARBA" id="ARBA00023102"/>
    </source>
</evidence>
<dbReference type="PROSITE" id="PS51273">
    <property type="entry name" value="GATASE_TYPE_1"/>
    <property type="match status" value="1"/>
</dbReference>
<comment type="catalytic activity">
    <reaction evidence="9 10">
        <text>L-glutamine + H2O = L-glutamate + NH4(+)</text>
        <dbReference type="Rhea" id="RHEA:15889"/>
        <dbReference type="ChEBI" id="CHEBI:15377"/>
        <dbReference type="ChEBI" id="CHEBI:28938"/>
        <dbReference type="ChEBI" id="CHEBI:29985"/>
        <dbReference type="ChEBI" id="CHEBI:58359"/>
        <dbReference type="EC" id="3.5.1.2"/>
    </reaction>
</comment>
<protein>
    <recommendedName>
        <fullName evidence="10">Imidazole glycerol phosphate synthase subunit HisH</fullName>
        <ecNumber evidence="10">4.3.2.10</ecNumber>
    </recommendedName>
    <alternativeName>
        <fullName evidence="10">IGP synthase glutaminase subunit</fullName>
        <ecNumber evidence="10">3.5.1.2</ecNumber>
    </alternativeName>
    <alternativeName>
        <fullName evidence="10">IGP synthase subunit HisH</fullName>
    </alternativeName>
    <alternativeName>
        <fullName evidence="10">ImGP synthase subunit HisH</fullName>
        <shortName evidence="10">IGPS subunit HisH</shortName>
    </alternativeName>
</protein>
<evidence type="ECO:0000259" key="12">
    <source>
        <dbReference type="Pfam" id="PF00117"/>
    </source>
</evidence>
<comment type="function">
    <text evidence="10">IGPS catalyzes the conversion of PRFAR and glutamine to IGP, AICAR and glutamate. The HisH subunit catalyzes the hydrolysis of glutamine to glutamate and ammonia as part of the synthesis of IGP and AICAR. The resulting ammonia molecule is channeled to the active site of HisF.</text>
</comment>
<dbReference type="Proteomes" id="UP000198793">
    <property type="component" value="Unassembled WGS sequence"/>
</dbReference>
<keyword evidence="6 10" id="KW-0368">Histidine biosynthesis</keyword>
<comment type="subcellular location">
    <subcellularLocation>
        <location evidence="10">Cytoplasm</location>
    </subcellularLocation>
</comment>
<evidence type="ECO:0000313" key="14">
    <source>
        <dbReference type="Proteomes" id="UP000198793"/>
    </source>
</evidence>
<dbReference type="RefSeq" id="WP_090675048.1">
    <property type="nucleotide sequence ID" value="NZ_FNIT01000007.1"/>
</dbReference>
<dbReference type="GO" id="GO:0000105">
    <property type="term" value="P:L-histidine biosynthetic process"/>
    <property type="evidence" value="ECO:0007669"/>
    <property type="project" value="UniProtKB-UniRule"/>
</dbReference>
<dbReference type="InterPro" id="IPR029062">
    <property type="entry name" value="Class_I_gatase-like"/>
</dbReference>
<dbReference type="UniPathway" id="UPA00031">
    <property type="reaction ID" value="UER00010"/>
</dbReference>
<evidence type="ECO:0000256" key="7">
    <source>
        <dbReference type="ARBA" id="ARBA00023239"/>
    </source>
</evidence>
<evidence type="ECO:0000256" key="1">
    <source>
        <dbReference type="ARBA" id="ARBA00005091"/>
    </source>
</evidence>
<keyword evidence="14" id="KW-1185">Reference proteome</keyword>
<dbReference type="AlphaFoldDB" id="A0A1H0K492"/>
<dbReference type="NCBIfam" id="TIGR01855">
    <property type="entry name" value="IMP_synth_hisH"/>
    <property type="match status" value="1"/>
</dbReference>
<dbReference type="Pfam" id="PF00117">
    <property type="entry name" value="GATase"/>
    <property type="match status" value="1"/>
</dbReference>
<evidence type="ECO:0000256" key="4">
    <source>
        <dbReference type="ARBA" id="ARBA00022801"/>
    </source>
</evidence>
<dbReference type="Gene3D" id="3.40.50.880">
    <property type="match status" value="1"/>
</dbReference>
<evidence type="ECO:0000313" key="13">
    <source>
        <dbReference type="EMBL" id="SDO50677.1"/>
    </source>
</evidence>
<dbReference type="SUPFAM" id="SSF52317">
    <property type="entry name" value="Class I glutamine amidotransferase-like"/>
    <property type="match status" value="1"/>
</dbReference>
<comment type="catalytic activity">
    <reaction evidence="8 10">
        <text>5-[(5-phospho-1-deoxy-D-ribulos-1-ylimino)methylamino]-1-(5-phospho-beta-D-ribosyl)imidazole-4-carboxamide + L-glutamine = D-erythro-1-(imidazol-4-yl)glycerol 3-phosphate + 5-amino-1-(5-phospho-beta-D-ribosyl)imidazole-4-carboxamide + L-glutamate + H(+)</text>
        <dbReference type="Rhea" id="RHEA:24793"/>
        <dbReference type="ChEBI" id="CHEBI:15378"/>
        <dbReference type="ChEBI" id="CHEBI:29985"/>
        <dbReference type="ChEBI" id="CHEBI:58278"/>
        <dbReference type="ChEBI" id="CHEBI:58359"/>
        <dbReference type="ChEBI" id="CHEBI:58475"/>
        <dbReference type="ChEBI" id="CHEBI:58525"/>
        <dbReference type="EC" id="4.3.2.10"/>
    </reaction>
</comment>
<keyword evidence="5 10" id="KW-0315">Glutamine amidotransferase</keyword>
<comment type="subunit">
    <text evidence="2 10">Heterodimer of HisH and HisF.</text>
</comment>
<comment type="pathway">
    <text evidence="1 10">Amino-acid biosynthesis; L-histidine biosynthesis; L-histidine from 5-phospho-alpha-D-ribose 1-diphosphate: step 5/9.</text>
</comment>
<name>A0A1H0K492_9HYPH</name>
<evidence type="ECO:0000256" key="10">
    <source>
        <dbReference type="HAMAP-Rule" id="MF_00278"/>
    </source>
</evidence>
<evidence type="ECO:0000256" key="9">
    <source>
        <dbReference type="ARBA" id="ARBA00049534"/>
    </source>
</evidence>
<dbReference type="EC" id="4.3.2.10" evidence="10"/>
<dbReference type="GO" id="GO:0016829">
    <property type="term" value="F:lyase activity"/>
    <property type="evidence" value="ECO:0007669"/>
    <property type="project" value="UniProtKB-KW"/>
</dbReference>
<dbReference type="CDD" id="cd01748">
    <property type="entry name" value="GATase1_IGP_Synthase"/>
    <property type="match status" value="1"/>
</dbReference>
<dbReference type="STRING" id="1166073.SAMN05192530_10784"/>
<accession>A0A1H0K492</accession>
<dbReference type="HAMAP" id="MF_00278">
    <property type="entry name" value="HisH"/>
    <property type="match status" value="1"/>
</dbReference>
<dbReference type="PANTHER" id="PTHR42701:SF1">
    <property type="entry name" value="IMIDAZOLE GLYCEROL PHOSPHATE SYNTHASE SUBUNIT HISH"/>
    <property type="match status" value="1"/>
</dbReference>
<evidence type="ECO:0000256" key="3">
    <source>
        <dbReference type="ARBA" id="ARBA00022605"/>
    </source>
</evidence>
<feature type="active site" description="Nucleophile" evidence="10 11">
    <location>
        <position position="90"/>
    </location>
</feature>
<feature type="active site" evidence="10 11">
    <location>
        <position position="200"/>
    </location>
</feature>
<keyword evidence="4 10" id="KW-0378">Hydrolase</keyword>
<dbReference type="GO" id="GO:0005737">
    <property type="term" value="C:cytoplasm"/>
    <property type="evidence" value="ECO:0007669"/>
    <property type="project" value="UniProtKB-SubCell"/>
</dbReference>
<gene>
    <name evidence="10" type="primary">hisH</name>
    <name evidence="13" type="ORF">SAMN05192530_10784</name>
</gene>
<dbReference type="EMBL" id="FNIT01000007">
    <property type="protein sequence ID" value="SDO50677.1"/>
    <property type="molecule type" value="Genomic_DNA"/>
</dbReference>
<reference evidence="13 14" key="1">
    <citation type="submission" date="2016-10" db="EMBL/GenBank/DDBJ databases">
        <authorList>
            <person name="de Groot N.N."/>
        </authorList>
    </citation>
    <scope>NUCLEOTIDE SEQUENCE [LARGE SCALE GENOMIC DNA]</scope>
    <source>
        <strain evidence="14">L7-484,KACC 16230,DSM 25025</strain>
    </source>
</reference>
<keyword evidence="10" id="KW-0963">Cytoplasm</keyword>
<proteinExistence type="inferred from homology"/>
<evidence type="ECO:0000256" key="8">
    <source>
        <dbReference type="ARBA" id="ARBA00047838"/>
    </source>
</evidence>
<sequence>MSETVAIIDYGSGNLRSAAKAFERAVAEAGTGVRVLVTEDPDAVRRADRVVLPGVGAYADCRAGLAAVPGMETALREAVEGRGVPFLGICVGMQLMSDRGLEKTVTQGLGWIGGDVEPIVPSDPALKVPQIGWNTIRQHRDHALLDGIATGETGLHAYFVHSYHLVATRPEEVVASVDYGGAVTAIVARDNRAGTQFHPEKSQTLGLALIANFLRWRP</sequence>
<dbReference type="EC" id="3.5.1.2" evidence="10"/>
<dbReference type="GO" id="GO:0004359">
    <property type="term" value="F:glutaminase activity"/>
    <property type="evidence" value="ECO:0007669"/>
    <property type="project" value="UniProtKB-EC"/>
</dbReference>
<evidence type="ECO:0000256" key="2">
    <source>
        <dbReference type="ARBA" id="ARBA00011152"/>
    </source>
</evidence>
<dbReference type="InterPro" id="IPR010139">
    <property type="entry name" value="Imidazole-glycPsynth_HisH"/>
</dbReference>
<dbReference type="GO" id="GO:0000107">
    <property type="term" value="F:imidazoleglycerol-phosphate synthase activity"/>
    <property type="evidence" value="ECO:0007669"/>
    <property type="project" value="UniProtKB-UniRule"/>
</dbReference>
<keyword evidence="7 10" id="KW-0456">Lyase</keyword>
<organism evidence="13 14">
    <name type="scientific">Aureimonas jatrophae</name>
    <dbReference type="NCBI Taxonomy" id="1166073"/>
    <lineage>
        <taxon>Bacteria</taxon>
        <taxon>Pseudomonadati</taxon>
        <taxon>Pseudomonadota</taxon>
        <taxon>Alphaproteobacteria</taxon>
        <taxon>Hyphomicrobiales</taxon>
        <taxon>Aurantimonadaceae</taxon>
        <taxon>Aureimonas</taxon>
    </lineage>
</organism>
<dbReference type="PANTHER" id="PTHR42701">
    <property type="entry name" value="IMIDAZOLE GLYCEROL PHOSPHATE SYNTHASE SUBUNIT HISH"/>
    <property type="match status" value="1"/>
</dbReference>
<feature type="active site" evidence="10 11">
    <location>
        <position position="198"/>
    </location>
</feature>
<keyword evidence="13" id="KW-0808">Transferase</keyword>
<evidence type="ECO:0000256" key="5">
    <source>
        <dbReference type="ARBA" id="ARBA00022962"/>
    </source>
</evidence>
<dbReference type="InterPro" id="IPR017926">
    <property type="entry name" value="GATASE"/>
</dbReference>